<gene>
    <name evidence="2" type="ORF">ACFOW7_21330</name>
</gene>
<evidence type="ECO:0000256" key="1">
    <source>
        <dbReference type="SAM" id="SignalP"/>
    </source>
</evidence>
<evidence type="ECO:0000313" key="3">
    <source>
        <dbReference type="Proteomes" id="UP001595791"/>
    </source>
</evidence>
<dbReference type="EMBL" id="JBHSBU010000002">
    <property type="protein sequence ID" value="MFC4161885.1"/>
    <property type="molecule type" value="Genomic_DNA"/>
</dbReference>
<sequence>MSRTTVLSTLLIALLVLPAQAAYSMKVVASMPKGSAGEKLTAKYPTNTKMSPCDGAAFDAVGFTVTYEATNATSKKVDRDIYFIMSNPEGRMAPRFLVLKKQGIGSSLISAFRADVSQLSAVEDVYIPRAENLSSSGPFTDVIISNAISLQGAGAGIWTLTGIVADGTSPNFSFDDPSSWDAWDTATIMLRKPWAGNQKQICE</sequence>
<organism evidence="2 3">
    <name type="scientific">Chitinimonas lacunae</name>
    <dbReference type="NCBI Taxonomy" id="1963018"/>
    <lineage>
        <taxon>Bacteria</taxon>
        <taxon>Pseudomonadati</taxon>
        <taxon>Pseudomonadota</taxon>
        <taxon>Betaproteobacteria</taxon>
        <taxon>Neisseriales</taxon>
        <taxon>Chitinibacteraceae</taxon>
        <taxon>Chitinimonas</taxon>
    </lineage>
</organism>
<keyword evidence="1" id="KW-0732">Signal</keyword>
<accession>A0ABV8MY53</accession>
<evidence type="ECO:0000313" key="2">
    <source>
        <dbReference type="EMBL" id="MFC4161885.1"/>
    </source>
</evidence>
<keyword evidence="3" id="KW-1185">Reference proteome</keyword>
<protein>
    <submittedName>
        <fullName evidence="2">Uncharacterized protein</fullName>
    </submittedName>
</protein>
<name>A0ABV8MY53_9NEIS</name>
<proteinExistence type="predicted"/>
<reference evidence="3" key="1">
    <citation type="journal article" date="2019" name="Int. J. Syst. Evol. Microbiol.">
        <title>The Global Catalogue of Microorganisms (GCM) 10K type strain sequencing project: providing services to taxonomists for standard genome sequencing and annotation.</title>
        <authorList>
            <consortium name="The Broad Institute Genomics Platform"/>
            <consortium name="The Broad Institute Genome Sequencing Center for Infectious Disease"/>
            <person name="Wu L."/>
            <person name="Ma J."/>
        </authorList>
    </citation>
    <scope>NUCLEOTIDE SEQUENCE [LARGE SCALE GENOMIC DNA]</scope>
    <source>
        <strain evidence="3">LMG 29894</strain>
    </source>
</reference>
<dbReference type="Proteomes" id="UP001595791">
    <property type="component" value="Unassembled WGS sequence"/>
</dbReference>
<feature type="chain" id="PRO_5045298097" evidence="1">
    <location>
        <begin position="22"/>
        <end position="203"/>
    </location>
</feature>
<dbReference type="RefSeq" id="WP_378168508.1">
    <property type="nucleotide sequence ID" value="NZ_JBHSBU010000002.1"/>
</dbReference>
<comment type="caution">
    <text evidence="2">The sequence shown here is derived from an EMBL/GenBank/DDBJ whole genome shotgun (WGS) entry which is preliminary data.</text>
</comment>
<feature type="signal peptide" evidence="1">
    <location>
        <begin position="1"/>
        <end position="21"/>
    </location>
</feature>